<dbReference type="InterPro" id="IPR005135">
    <property type="entry name" value="Endo/exonuclease/phosphatase"/>
</dbReference>
<dbReference type="InterPro" id="IPR036691">
    <property type="entry name" value="Endo/exonu/phosph_ase_sf"/>
</dbReference>
<dbReference type="InterPro" id="IPR013783">
    <property type="entry name" value="Ig-like_fold"/>
</dbReference>
<dbReference type="EMBL" id="QXTG01000002">
    <property type="protein sequence ID" value="RIX28682.1"/>
    <property type="molecule type" value="Genomic_DNA"/>
</dbReference>
<dbReference type="SUPFAM" id="SSF56219">
    <property type="entry name" value="DNase I-like"/>
    <property type="match status" value="1"/>
</dbReference>
<dbReference type="Pfam" id="PF03372">
    <property type="entry name" value="Exo_endo_phos"/>
    <property type="match status" value="1"/>
</dbReference>
<organism evidence="4 5">
    <name type="scientific">Amnibacterium setariae</name>
    <dbReference type="NCBI Taxonomy" id="2306585"/>
    <lineage>
        <taxon>Bacteria</taxon>
        <taxon>Bacillati</taxon>
        <taxon>Actinomycetota</taxon>
        <taxon>Actinomycetes</taxon>
        <taxon>Micrococcales</taxon>
        <taxon>Microbacteriaceae</taxon>
        <taxon>Amnibacterium</taxon>
    </lineage>
</organism>
<dbReference type="GO" id="GO:0003824">
    <property type="term" value="F:catalytic activity"/>
    <property type="evidence" value="ECO:0007669"/>
    <property type="project" value="InterPro"/>
</dbReference>
<evidence type="ECO:0000313" key="4">
    <source>
        <dbReference type="EMBL" id="RIX28682.1"/>
    </source>
</evidence>
<comment type="caution">
    <text evidence="4">The sequence shown here is derived from an EMBL/GenBank/DDBJ whole genome shotgun (WGS) entry which is preliminary data.</text>
</comment>
<evidence type="ECO:0000256" key="2">
    <source>
        <dbReference type="SAM" id="SignalP"/>
    </source>
</evidence>
<evidence type="ECO:0000259" key="3">
    <source>
        <dbReference type="Pfam" id="PF03372"/>
    </source>
</evidence>
<evidence type="ECO:0000256" key="1">
    <source>
        <dbReference type="SAM" id="MobiDB-lite"/>
    </source>
</evidence>
<dbReference type="SUPFAM" id="SSF49265">
    <property type="entry name" value="Fibronectin type III"/>
    <property type="match status" value="1"/>
</dbReference>
<dbReference type="Proteomes" id="UP000265742">
    <property type="component" value="Unassembled WGS sequence"/>
</dbReference>
<dbReference type="GO" id="GO:0005975">
    <property type="term" value="P:carbohydrate metabolic process"/>
    <property type="evidence" value="ECO:0007669"/>
    <property type="project" value="UniProtKB-ARBA"/>
</dbReference>
<keyword evidence="5" id="KW-1185">Reference proteome</keyword>
<feature type="chain" id="PRO_5017247683" description="Endonuclease/exonuclease/phosphatase domain-containing protein" evidence="2">
    <location>
        <begin position="19"/>
        <end position="580"/>
    </location>
</feature>
<name>A0A3A1TWV7_9MICO</name>
<feature type="domain" description="Endonuclease/exonuclease/phosphatase" evidence="3">
    <location>
        <begin position="251"/>
        <end position="565"/>
    </location>
</feature>
<dbReference type="Gene3D" id="3.60.10.10">
    <property type="entry name" value="Endonuclease/exonuclease/phosphatase"/>
    <property type="match status" value="1"/>
</dbReference>
<sequence length="580" mass="61849">MLAAVATTGALVALPAQAAEKGPSIKLVPGDRVITAAWGAVPGATSYTVRLSKKKSLSHARVVTTRSRSVKLTKTANGTKYYVGVTANRAVITPSTVRSTVVSAKPAKGVPFPVGKVTVKSGPAENQVTVSWTGGGRANKVAVVAGSEVLTEGRTFHSGWYPATTRSITLTVPAKYRAYVGAGTGNPVWVKVVQSNGTSNAYGAFYSYARKYRPSPPGTWAFAKSVVPAADVDRLTVAELNTQSVGSTDTASPVNRWDQRVGRVAKLINTTSPKIDLLLTAELATNVTDGCGNKAVDPYRCRSHTQVADLAKLVPGLAQADFDTYDRVLDRMNTKDRAGHKPWDGKVTNGAHVFFNPDRLQLLDYGYYSPAMSPSDHSLARVEGLGVSPWSVSAVGADRWLTWAKLQVSSSGRVFYALAAHFPVGDSAAVRAARVQEAAKVRAAIEARAAGTPIVFGGDFNSDATRNPQSVQPVFIKGGWFDTAAVSAKSQRTGMKVSSANSSGPQDSSNPKDSGYNRRPNWHKYETSRIDYILTKNSPYTFRYANVLRLHADGTFDKSVQGSDHNMQLAEVGIAGTPQP</sequence>
<proteinExistence type="predicted"/>
<gene>
    <name evidence="4" type="ORF">D1781_14890</name>
</gene>
<feature type="region of interest" description="Disordered" evidence="1">
    <location>
        <begin position="492"/>
        <end position="521"/>
    </location>
</feature>
<feature type="compositionally biased region" description="Polar residues" evidence="1">
    <location>
        <begin position="492"/>
        <end position="512"/>
    </location>
</feature>
<accession>A0A3A1TWV7</accession>
<feature type="signal peptide" evidence="2">
    <location>
        <begin position="1"/>
        <end position="18"/>
    </location>
</feature>
<dbReference type="Gene3D" id="2.60.40.10">
    <property type="entry name" value="Immunoglobulins"/>
    <property type="match status" value="1"/>
</dbReference>
<evidence type="ECO:0000313" key="5">
    <source>
        <dbReference type="Proteomes" id="UP000265742"/>
    </source>
</evidence>
<protein>
    <recommendedName>
        <fullName evidence="3">Endonuclease/exonuclease/phosphatase domain-containing protein</fullName>
    </recommendedName>
</protein>
<keyword evidence="2" id="KW-0732">Signal</keyword>
<dbReference type="AlphaFoldDB" id="A0A3A1TWV7"/>
<dbReference type="InterPro" id="IPR036116">
    <property type="entry name" value="FN3_sf"/>
</dbReference>
<reference evidence="5" key="1">
    <citation type="submission" date="2018-09" db="EMBL/GenBank/DDBJ databases">
        <authorList>
            <person name="Kim I."/>
        </authorList>
    </citation>
    <scope>NUCLEOTIDE SEQUENCE [LARGE SCALE GENOMIC DNA]</scope>
    <source>
        <strain evidence="5">DD4a</strain>
    </source>
</reference>